<keyword evidence="1" id="KW-0175">Coiled coil</keyword>
<organism evidence="2 3">
    <name type="scientific">Tectimicrobiota bacterium</name>
    <dbReference type="NCBI Taxonomy" id="2528274"/>
    <lineage>
        <taxon>Bacteria</taxon>
        <taxon>Pseudomonadati</taxon>
        <taxon>Nitrospinota/Tectimicrobiota group</taxon>
        <taxon>Candidatus Tectimicrobiota</taxon>
    </lineage>
</organism>
<dbReference type="AlphaFoldDB" id="A0A932G0Y5"/>
<dbReference type="Proteomes" id="UP000769766">
    <property type="component" value="Unassembled WGS sequence"/>
</dbReference>
<dbReference type="EMBL" id="JACPRF010000240">
    <property type="protein sequence ID" value="MBI2876805.1"/>
    <property type="molecule type" value="Genomic_DNA"/>
</dbReference>
<reference evidence="2" key="1">
    <citation type="submission" date="2020-07" db="EMBL/GenBank/DDBJ databases">
        <title>Huge and variable diversity of episymbiotic CPR bacteria and DPANN archaea in groundwater ecosystems.</title>
        <authorList>
            <person name="He C.Y."/>
            <person name="Keren R."/>
            <person name="Whittaker M."/>
            <person name="Farag I.F."/>
            <person name="Doudna J."/>
            <person name="Cate J.H.D."/>
            <person name="Banfield J.F."/>
        </authorList>
    </citation>
    <scope>NUCLEOTIDE SEQUENCE</scope>
    <source>
        <strain evidence="2">NC_groundwater_672_Ag_B-0.1um_62_36</strain>
    </source>
</reference>
<evidence type="ECO:0000256" key="1">
    <source>
        <dbReference type="SAM" id="Coils"/>
    </source>
</evidence>
<gene>
    <name evidence="2" type="ORF">HYY20_07980</name>
</gene>
<feature type="coiled-coil region" evidence="1">
    <location>
        <begin position="162"/>
        <end position="189"/>
    </location>
</feature>
<accession>A0A932G0Y5</accession>
<evidence type="ECO:0000313" key="3">
    <source>
        <dbReference type="Proteomes" id="UP000769766"/>
    </source>
</evidence>
<protein>
    <submittedName>
        <fullName evidence="2">Uncharacterized protein</fullName>
    </submittedName>
</protein>
<name>A0A932G0Y5_UNCTE</name>
<comment type="caution">
    <text evidence="2">The sequence shown here is derived from an EMBL/GenBank/DDBJ whole genome shotgun (WGS) entry which is preliminary data.</text>
</comment>
<evidence type="ECO:0000313" key="2">
    <source>
        <dbReference type="EMBL" id="MBI2876805.1"/>
    </source>
</evidence>
<sequence length="227" mass="24996">MSMPALRQRWQWSVTMKGRAQWADYRREGDPVGFRETLKNLVFKPSELELGEGEALPPPVTLEEVAPPPPVPLSTPASEIPAPGGEVDFPAIFRVAGIVNQSSFATAEKTMELRRNFSALPQATQVESVEATLKTFGIVEQTIVADAVAKGEAIEAYLEAAQQETRGLVDRINAEIAQLTEQIEAKKKAVQERMAFQDAVNRRCQAEMEQYADLVRFLASNDLGGQP</sequence>
<proteinExistence type="predicted"/>